<sequence>MLRFSNGVPYQFALPEIIGSELIYDAGELGMSAASDHVVRVTPIARLLGGGMNDDKISASSLLLLVNLRR</sequence>
<keyword evidence="2" id="KW-1185">Reference proteome</keyword>
<reference evidence="1" key="1">
    <citation type="submission" date="2020-08" db="EMBL/GenBank/DDBJ databases">
        <title>Genome sequencing and assembly of the red palm weevil Rhynchophorus ferrugineus.</title>
        <authorList>
            <person name="Dias G.B."/>
            <person name="Bergman C.M."/>
            <person name="Manee M."/>
        </authorList>
    </citation>
    <scope>NUCLEOTIDE SEQUENCE</scope>
    <source>
        <strain evidence="1">AA-2017</strain>
        <tissue evidence="1">Whole larva</tissue>
    </source>
</reference>
<dbReference type="AlphaFoldDB" id="A0A834HU95"/>
<name>A0A834HU95_RHYFE</name>
<comment type="caution">
    <text evidence="1">The sequence shown here is derived from an EMBL/GenBank/DDBJ whole genome shotgun (WGS) entry which is preliminary data.</text>
</comment>
<dbReference type="Proteomes" id="UP000625711">
    <property type="component" value="Unassembled WGS sequence"/>
</dbReference>
<evidence type="ECO:0000313" key="2">
    <source>
        <dbReference type="Proteomes" id="UP000625711"/>
    </source>
</evidence>
<dbReference type="EMBL" id="JAACXV010014349">
    <property type="protein sequence ID" value="KAF7268059.1"/>
    <property type="molecule type" value="Genomic_DNA"/>
</dbReference>
<gene>
    <name evidence="1" type="ORF">GWI33_018757</name>
</gene>
<organism evidence="1 2">
    <name type="scientific">Rhynchophorus ferrugineus</name>
    <name type="common">Red palm weevil</name>
    <name type="synonym">Curculio ferrugineus</name>
    <dbReference type="NCBI Taxonomy" id="354439"/>
    <lineage>
        <taxon>Eukaryota</taxon>
        <taxon>Metazoa</taxon>
        <taxon>Ecdysozoa</taxon>
        <taxon>Arthropoda</taxon>
        <taxon>Hexapoda</taxon>
        <taxon>Insecta</taxon>
        <taxon>Pterygota</taxon>
        <taxon>Neoptera</taxon>
        <taxon>Endopterygota</taxon>
        <taxon>Coleoptera</taxon>
        <taxon>Polyphaga</taxon>
        <taxon>Cucujiformia</taxon>
        <taxon>Curculionidae</taxon>
        <taxon>Dryophthorinae</taxon>
        <taxon>Rhynchophorus</taxon>
    </lineage>
</organism>
<protein>
    <submittedName>
        <fullName evidence="1">Uncharacterized protein</fullName>
    </submittedName>
</protein>
<evidence type="ECO:0000313" key="1">
    <source>
        <dbReference type="EMBL" id="KAF7268059.1"/>
    </source>
</evidence>
<proteinExistence type="predicted"/>
<accession>A0A834HU95</accession>